<reference evidence="1 2" key="1">
    <citation type="submission" date="2016-02" db="EMBL/GenBank/DDBJ databases">
        <title>Genome analysis of coral dinoflagellate symbionts highlights evolutionary adaptations to a symbiotic lifestyle.</title>
        <authorList>
            <person name="Aranda M."/>
            <person name="Li Y."/>
            <person name="Liew Y.J."/>
            <person name="Baumgarten S."/>
            <person name="Simakov O."/>
            <person name="Wilson M."/>
            <person name="Piel J."/>
            <person name="Ashoor H."/>
            <person name="Bougouffa S."/>
            <person name="Bajic V.B."/>
            <person name="Ryu T."/>
            <person name="Ravasi T."/>
            <person name="Bayer T."/>
            <person name="Micklem G."/>
            <person name="Kim H."/>
            <person name="Bhak J."/>
            <person name="Lajeunesse T.C."/>
            <person name="Voolstra C.R."/>
        </authorList>
    </citation>
    <scope>NUCLEOTIDE SEQUENCE [LARGE SCALE GENOMIC DNA]</scope>
    <source>
        <strain evidence="1 2">CCMP2467</strain>
    </source>
</reference>
<protein>
    <submittedName>
        <fullName evidence="1">Uncharacterized protein</fullName>
    </submittedName>
</protein>
<proteinExistence type="predicted"/>
<gene>
    <name evidence="1" type="ORF">AK812_SmicGene4444</name>
</gene>
<keyword evidence="2" id="KW-1185">Reference proteome</keyword>
<sequence>MMQFLLQPGLDVQLTENLGSRETPAAEVVLEMYSFSLEGLQIELHGWWQLPIGNPKKELLRGLWAEDGSICKEYDVKLVLAVSAQQMSAELQYPDWDYRLGLVSVAPPPGRQPRDAANLHSRSVLRQDALEIGRLGLVDESDFGDMGGVSKQAIGGYDTAGAQSCSNRCGQRLVL</sequence>
<name>A0A1Q9EW80_SYMMI</name>
<evidence type="ECO:0000313" key="1">
    <source>
        <dbReference type="EMBL" id="OLQ11714.1"/>
    </source>
</evidence>
<comment type="caution">
    <text evidence="1">The sequence shown here is derived from an EMBL/GenBank/DDBJ whole genome shotgun (WGS) entry which is preliminary data.</text>
</comment>
<dbReference type="AlphaFoldDB" id="A0A1Q9EW80"/>
<organism evidence="1 2">
    <name type="scientific">Symbiodinium microadriaticum</name>
    <name type="common">Dinoflagellate</name>
    <name type="synonym">Zooxanthella microadriatica</name>
    <dbReference type="NCBI Taxonomy" id="2951"/>
    <lineage>
        <taxon>Eukaryota</taxon>
        <taxon>Sar</taxon>
        <taxon>Alveolata</taxon>
        <taxon>Dinophyceae</taxon>
        <taxon>Suessiales</taxon>
        <taxon>Symbiodiniaceae</taxon>
        <taxon>Symbiodinium</taxon>
    </lineage>
</organism>
<dbReference type="Proteomes" id="UP000186817">
    <property type="component" value="Unassembled WGS sequence"/>
</dbReference>
<evidence type="ECO:0000313" key="2">
    <source>
        <dbReference type="Proteomes" id="UP000186817"/>
    </source>
</evidence>
<accession>A0A1Q9EW80</accession>
<dbReference type="EMBL" id="LSRX01000055">
    <property type="protein sequence ID" value="OLQ11714.1"/>
    <property type="molecule type" value="Genomic_DNA"/>
</dbReference>
<dbReference type="OrthoDB" id="10328231at2759"/>